<keyword evidence="2" id="KW-0812">Transmembrane</keyword>
<organism evidence="3 4">
    <name type="scientific">Streptomyces globisporus</name>
    <dbReference type="NCBI Taxonomy" id="1908"/>
    <lineage>
        <taxon>Bacteria</taxon>
        <taxon>Bacillati</taxon>
        <taxon>Actinomycetota</taxon>
        <taxon>Actinomycetes</taxon>
        <taxon>Kitasatosporales</taxon>
        <taxon>Streptomycetaceae</taxon>
        <taxon>Streptomyces</taxon>
    </lineage>
</organism>
<keyword evidence="2" id="KW-1133">Transmembrane helix</keyword>
<feature type="transmembrane region" description="Helical" evidence="2">
    <location>
        <begin position="463"/>
        <end position="485"/>
    </location>
</feature>
<keyword evidence="2" id="KW-0472">Membrane</keyword>
<gene>
    <name evidence="3" type="ORF">SGL43_03777</name>
</gene>
<feature type="transmembrane region" description="Helical" evidence="2">
    <location>
        <begin position="382"/>
        <end position="405"/>
    </location>
</feature>
<evidence type="ECO:0000256" key="1">
    <source>
        <dbReference type="SAM" id="MobiDB-lite"/>
    </source>
</evidence>
<comment type="caution">
    <text evidence="3">The sequence shown here is derived from an EMBL/GenBank/DDBJ whole genome shotgun (WGS) entry which is preliminary data.</text>
</comment>
<feature type="transmembrane region" description="Helical" evidence="2">
    <location>
        <begin position="293"/>
        <end position="310"/>
    </location>
</feature>
<dbReference type="Proteomes" id="UP001154015">
    <property type="component" value="Unassembled WGS sequence"/>
</dbReference>
<feature type="transmembrane region" description="Helical" evidence="2">
    <location>
        <begin position="349"/>
        <end position="370"/>
    </location>
</feature>
<keyword evidence="4" id="KW-1185">Reference proteome</keyword>
<evidence type="ECO:0000313" key="4">
    <source>
        <dbReference type="Proteomes" id="UP001154015"/>
    </source>
</evidence>
<feature type="transmembrane region" description="Helical" evidence="2">
    <location>
        <begin position="425"/>
        <end position="451"/>
    </location>
</feature>
<feature type="transmembrane region" description="Helical" evidence="2">
    <location>
        <begin position="322"/>
        <end position="343"/>
    </location>
</feature>
<proteinExistence type="predicted"/>
<evidence type="ECO:0000256" key="2">
    <source>
        <dbReference type="SAM" id="Phobius"/>
    </source>
</evidence>
<sequence>MRGRYTTPFQLATTYDGNPLEDHQSFMLNSSIRNSDWVTLFAPEPARRRTVSDSTTLIGPRGPETPNRAEEEGDYVVPVGFGWRCVTLTVAMPRNDAEEAAVRKVLEGPESTVRRLADDGEDTERPVRLKVELWVNGSKRGACREAERRVDRLTADRPSVRVTGTTLRQRRGSVPPTSRWHMYRIPTWGQHFLTSPLKELWVAAGGADVQRSVRLPITSSAEQAEAAFKREDGGGVPFEEGVHSVRRGIAPAADPSDRAETPWWNIRTGTPLRLASILAIVVCGWVARSVPWPWTAAFALPLAAASWYWGKWLTGNAERSWLVRFSAGSMVVLAIVITGYFMLGSAPSSGITASTVLFPVGAWLAALGSWHACRSSRVAQNAVALSPVLILPLPWVIPFFAQFLQSGYLHDNFGIPTSAVSIDPNWTYLIALRPAFFCACVIFICLGMTGWARYFYWNGRGKAYAIAMIACVAAVYLLTIIVASLQGVSEAASRAADSAVAGRDPDPYFGINGNLFCIRPVVNDPAVTNGPLPKDYPVLVFERAGDEVWAWDPRREVSSVAPSPALHVKADHVTTWAPTSGERPCAGDQKG</sequence>
<feature type="region of interest" description="Disordered" evidence="1">
    <location>
        <begin position="48"/>
        <end position="70"/>
    </location>
</feature>
<dbReference type="EMBL" id="CAKXYP010000010">
    <property type="protein sequence ID" value="CAH9416744.1"/>
    <property type="molecule type" value="Genomic_DNA"/>
</dbReference>
<name>A0ABN8V5H5_STRGL</name>
<evidence type="ECO:0000313" key="3">
    <source>
        <dbReference type="EMBL" id="CAH9416744.1"/>
    </source>
</evidence>
<protein>
    <submittedName>
        <fullName evidence="3">Uncharacterized protein</fullName>
    </submittedName>
</protein>
<accession>A0ABN8V5H5</accession>
<reference evidence="3" key="1">
    <citation type="submission" date="2022-03" db="EMBL/GenBank/DDBJ databases">
        <authorList>
            <person name="Leyn A S."/>
        </authorList>
    </citation>
    <scope>NUCLEOTIDE SEQUENCE</scope>
    <source>
        <strain evidence="3">Streptomyces globisporus 4-3</strain>
    </source>
</reference>